<dbReference type="Proteomes" id="UP001055453">
    <property type="component" value="Chromosome"/>
</dbReference>
<gene>
    <name evidence="1" type="ORF">ANSO36C_24500</name>
</gene>
<proteinExistence type="predicted"/>
<organism evidence="1 2">
    <name type="scientific">Nostoc cf. commune SO-36</name>
    <dbReference type="NCBI Taxonomy" id="449208"/>
    <lineage>
        <taxon>Bacteria</taxon>
        <taxon>Bacillati</taxon>
        <taxon>Cyanobacteriota</taxon>
        <taxon>Cyanophyceae</taxon>
        <taxon>Nostocales</taxon>
        <taxon>Nostocaceae</taxon>
        <taxon>Nostoc</taxon>
    </lineage>
</organism>
<accession>A0ABN6Q034</accession>
<name>A0ABN6Q034_NOSCO</name>
<protein>
    <submittedName>
        <fullName evidence="1">Uncharacterized protein</fullName>
    </submittedName>
</protein>
<keyword evidence="2" id="KW-1185">Reference proteome</keyword>
<sequence length="78" mass="8932">MDSIGKVQTVDSSWSLPLPLKEYAMSRVTVYFYSDTWVPIKYCYLGKAILLHQKANLEGKEILLFPANLDPNQFSNSF</sequence>
<dbReference type="EMBL" id="AP025732">
    <property type="protein sequence ID" value="BDI16648.1"/>
    <property type="molecule type" value="Genomic_DNA"/>
</dbReference>
<evidence type="ECO:0000313" key="2">
    <source>
        <dbReference type="Proteomes" id="UP001055453"/>
    </source>
</evidence>
<evidence type="ECO:0000313" key="1">
    <source>
        <dbReference type="EMBL" id="BDI16648.1"/>
    </source>
</evidence>
<reference evidence="1" key="1">
    <citation type="submission" date="2022-04" db="EMBL/GenBank/DDBJ databases">
        <title>Complete genome sequence of a cyanobacterium, Nostoc sp. SO-36, isolated in Antarctica.</title>
        <authorList>
            <person name="Kanesaki Y."/>
            <person name="Effendi D."/>
            <person name="Sakamoto T."/>
            <person name="Ohtani S."/>
            <person name="Awai K."/>
        </authorList>
    </citation>
    <scope>NUCLEOTIDE SEQUENCE</scope>
    <source>
        <strain evidence="1">SO-36</strain>
    </source>
</reference>